<evidence type="ECO:0000313" key="13">
    <source>
        <dbReference type="EMBL" id="OTF78618.1"/>
    </source>
</evidence>
<evidence type="ECO:0000256" key="10">
    <source>
        <dbReference type="SAM" id="Coils"/>
    </source>
</evidence>
<dbReference type="InterPro" id="IPR013757">
    <property type="entry name" value="Topo_IIA_A_a_sf"/>
</dbReference>
<dbReference type="PANTHER" id="PTHR10169">
    <property type="entry name" value="DNA TOPOISOMERASE/GYRASE"/>
    <property type="match status" value="1"/>
</dbReference>
<dbReference type="GO" id="GO:0005524">
    <property type="term" value="F:ATP binding"/>
    <property type="evidence" value="ECO:0007669"/>
    <property type="project" value="UniProtKB-KW"/>
</dbReference>
<keyword evidence="10" id="KW-0175">Coiled coil</keyword>
<dbReference type="OrthoDB" id="7484700at2759"/>
<evidence type="ECO:0000256" key="2">
    <source>
        <dbReference type="ARBA" id="ARBA00001946"/>
    </source>
</evidence>
<feature type="non-terminal residue" evidence="13">
    <location>
        <position position="192"/>
    </location>
</feature>
<evidence type="ECO:0000313" key="14">
    <source>
        <dbReference type="Proteomes" id="UP000194236"/>
    </source>
</evidence>
<protein>
    <recommendedName>
        <fullName evidence="3">DNA topoisomerase (ATP-hydrolyzing)</fullName>
        <ecNumber evidence="3">5.6.2.2</ecNumber>
    </recommendedName>
</protein>
<name>A0A1Y3BFG5_EURMA</name>
<gene>
    <name evidence="13" type="ORF">BLA29_011272</name>
</gene>
<sequence>MLEAEALKLENQARFILEKNDKKIIMENIKKKEFLKVLIDRKYDSDPVKAWRKKFNIDQIEPESTNNENEEGEEVEQPETEEEKKFDFDYLIDMTMRTMLRENIQELLKKRDAKKSELEELKLSTPQMLWEKDLDSFIEELDRVEKNERENAMKGIRPKKSAKITARGLKISNVADIYKPSEQADRIEPKID</sequence>
<dbReference type="GO" id="GO:0003677">
    <property type="term" value="F:DNA binding"/>
    <property type="evidence" value="ECO:0007669"/>
    <property type="project" value="UniProtKB-UniRule"/>
</dbReference>
<dbReference type="EMBL" id="MUJZ01027099">
    <property type="protein sequence ID" value="OTF78618.1"/>
    <property type="molecule type" value="Genomic_DNA"/>
</dbReference>
<evidence type="ECO:0000256" key="5">
    <source>
        <dbReference type="ARBA" id="ARBA00022840"/>
    </source>
</evidence>
<evidence type="ECO:0000256" key="4">
    <source>
        <dbReference type="ARBA" id="ARBA00022741"/>
    </source>
</evidence>
<evidence type="ECO:0000256" key="1">
    <source>
        <dbReference type="ARBA" id="ARBA00000185"/>
    </source>
</evidence>
<dbReference type="InterPro" id="IPR013760">
    <property type="entry name" value="Topo_IIA-like_dom_sf"/>
</dbReference>
<keyword evidence="6" id="KW-0799">Topoisomerase</keyword>
<comment type="caution">
    <text evidence="13">The sequence shown here is derived from an EMBL/GenBank/DDBJ whole genome shotgun (WGS) entry which is preliminary data.</text>
</comment>
<dbReference type="PROSITE" id="PS52040">
    <property type="entry name" value="TOPO_IIA"/>
    <property type="match status" value="1"/>
</dbReference>
<accession>A0A1Y3BFG5</accession>
<proteinExistence type="predicted"/>
<dbReference type="GO" id="GO:0006265">
    <property type="term" value="P:DNA topological change"/>
    <property type="evidence" value="ECO:0007669"/>
    <property type="project" value="InterPro"/>
</dbReference>
<organism evidence="13 14">
    <name type="scientific">Euroglyphus maynei</name>
    <name type="common">Mayne's house dust mite</name>
    <dbReference type="NCBI Taxonomy" id="6958"/>
    <lineage>
        <taxon>Eukaryota</taxon>
        <taxon>Metazoa</taxon>
        <taxon>Ecdysozoa</taxon>
        <taxon>Arthropoda</taxon>
        <taxon>Chelicerata</taxon>
        <taxon>Arachnida</taxon>
        <taxon>Acari</taxon>
        <taxon>Acariformes</taxon>
        <taxon>Sarcoptiformes</taxon>
        <taxon>Astigmata</taxon>
        <taxon>Psoroptidia</taxon>
        <taxon>Analgoidea</taxon>
        <taxon>Pyroglyphidae</taxon>
        <taxon>Pyroglyphinae</taxon>
        <taxon>Euroglyphus</taxon>
    </lineage>
</organism>
<evidence type="ECO:0000256" key="8">
    <source>
        <dbReference type="ARBA" id="ARBA00023235"/>
    </source>
</evidence>
<keyword evidence="8" id="KW-0413">Isomerase</keyword>
<dbReference type="SUPFAM" id="SSF56719">
    <property type="entry name" value="Type II DNA topoisomerase"/>
    <property type="match status" value="1"/>
</dbReference>
<evidence type="ECO:0000256" key="11">
    <source>
        <dbReference type="SAM" id="MobiDB-lite"/>
    </source>
</evidence>
<evidence type="ECO:0000259" key="12">
    <source>
        <dbReference type="PROSITE" id="PS52040"/>
    </source>
</evidence>
<reference evidence="13 14" key="1">
    <citation type="submission" date="2017-03" db="EMBL/GenBank/DDBJ databases">
        <title>Genome Survey of Euroglyphus maynei.</title>
        <authorList>
            <person name="Arlian L.G."/>
            <person name="Morgan M.S."/>
            <person name="Rider S.D."/>
        </authorList>
    </citation>
    <scope>NUCLEOTIDE SEQUENCE [LARGE SCALE GENOMIC DNA]</scope>
    <source>
        <strain evidence="13">Arlian Lab</strain>
        <tissue evidence="13">Whole body</tissue>
    </source>
</reference>
<dbReference type="GO" id="GO:0000712">
    <property type="term" value="P:resolution of meiotic recombination intermediates"/>
    <property type="evidence" value="ECO:0007669"/>
    <property type="project" value="TreeGrafter"/>
</dbReference>
<feature type="coiled-coil region" evidence="10">
    <location>
        <begin position="97"/>
        <end position="124"/>
    </location>
</feature>
<feature type="compositionally biased region" description="Acidic residues" evidence="11">
    <location>
        <begin position="68"/>
        <end position="81"/>
    </location>
</feature>
<dbReference type="PANTHER" id="PTHR10169:SF38">
    <property type="entry name" value="DNA TOPOISOMERASE 2"/>
    <property type="match status" value="1"/>
</dbReference>
<comment type="cofactor">
    <cofactor evidence="2">
        <name>Mg(2+)</name>
        <dbReference type="ChEBI" id="CHEBI:18420"/>
    </cofactor>
</comment>
<evidence type="ECO:0000256" key="3">
    <source>
        <dbReference type="ARBA" id="ARBA00012895"/>
    </source>
</evidence>
<keyword evidence="14" id="KW-1185">Reference proteome</keyword>
<dbReference type="InterPro" id="IPR002205">
    <property type="entry name" value="Topo_IIA_dom_A"/>
</dbReference>
<dbReference type="Gene3D" id="1.10.268.10">
    <property type="entry name" value="Topoisomerase, domain 3"/>
    <property type="match status" value="1"/>
</dbReference>
<keyword evidence="5" id="KW-0067">ATP-binding</keyword>
<feature type="region of interest" description="Disordered" evidence="11">
    <location>
        <begin position="59"/>
        <end position="82"/>
    </location>
</feature>
<dbReference type="AlphaFoldDB" id="A0A1Y3BFG5"/>
<feature type="domain" description="Topo IIA-type catalytic" evidence="12">
    <location>
        <begin position="1"/>
        <end position="134"/>
    </location>
</feature>
<dbReference type="EC" id="5.6.2.2" evidence="3"/>
<keyword evidence="7 9" id="KW-0238">DNA-binding</keyword>
<evidence type="ECO:0000256" key="7">
    <source>
        <dbReference type="ARBA" id="ARBA00023125"/>
    </source>
</evidence>
<dbReference type="GO" id="GO:0000819">
    <property type="term" value="P:sister chromatid segregation"/>
    <property type="evidence" value="ECO:0007669"/>
    <property type="project" value="TreeGrafter"/>
</dbReference>
<keyword evidence="4" id="KW-0547">Nucleotide-binding</keyword>
<comment type="catalytic activity">
    <reaction evidence="1">
        <text>ATP-dependent breakage, passage and rejoining of double-stranded DNA.</text>
        <dbReference type="EC" id="5.6.2.2"/>
    </reaction>
</comment>
<evidence type="ECO:0000256" key="6">
    <source>
        <dbReference type="ARBA" id="ARBA00023029"/>
    </source>
</evidence>
<dbReference type="GO" id="GO:0005634">
    <property type="term" value="C:nucleus"/>
    <property type="evidence" value="ECO:0007669"/>
    <property type="project" value="TreeGrafter"/>
</dbReference>
<dbReference type="GO" id="GO:0003918">
    <property type="term" value="F:DNA topoisomerase type II (double strand cut, ATP-hydrolyzing) activity"/>
    <property type="evidence" value="ECO:0007669"/>
    <property type="project" value="UniProtKB-EC"/>
</dbReference>
<evidence type="ECO:0000256" key="9">
    <source>
        <dbReference type="PROSITE-ProRule" id="PRU01384"/>
    </source>
</evidence>
<dbReference type="InterPro" id="IPR050634">
    <property type="entry name" value="DNA_Topoisomerase_II"/>
</dbReference>
<comment type="caution">
    <text evidence="9">Lacks conserved residue(s) required for the propagation of feature annotation.</text>
</comment>
<dbReference type="Proteomes" id="UP000194236">
    <property type="component" value="Unassembled WGS sequence"/>
</dbReference>